<reference evidence="2" key="1">
    <citation type="submission" date="2022-08" db="EMBL/GenBank/DDBJ databases">
        <title>Genomic Encyclopedia of Type Strains, Phase V (KMG-V): Genome sequencing to study the core and pangenomes of soil and plant-associated prokaryotes.</title>
        <authorList>
            <person name="Whitman W."/>
        </authorList>
    </citation>
    <scope>NUCLEOTIDE SEQUENCE</scope>
    <source>
        <strain evidence="2">SP3002</strain>
    </source>
</reference>
<dbReference type="Proteomes" id="UP001155110">
    <property type="component" value="Unassembled WGS sequence"/>
</dbReference>
<evidence type="ECO:0000313" key="3">
    <source>
        <dbReference type="Proteomes" id="UP001155110"/>
    </source>
</evidence>
<comment type="caution">
    <text evidence="2">The sequence shown here is derived from an EMBL/GenBank/DDBJ whole genome shotgun (WGS) entry which is preliminary data.</text>
</comment>
<dbReference type="AlphaFoldDB" id="A0AAW5P8Q8"/>
<protein>
    <submittedName>
        <fullName evidence="2">Uncharacterized protein</fullName>
    </submittedName>
</protein>
<evidence type="ECO:0000256" key="1">
    <source>
        <dbReference type="SAM" id="MobiDB-lite"/>
    </source>
</evidence>
<proteinExistence type="predicted"/>
<accession>A0AAW5P8Q8</accession>
<dbReference type="EMBL" id="JANTZM010000007">
    <property type="protein sequence ID" value="MCS4157800.1"/>
    <property type="molecule type" value="Genomic_DNA"/>
</dbReference>
<evidence type="ECO:0000313" key="2">
    <source>
        <dbReference type="EMBL" id="MCS4157800.1"/>
    </source>
</evidence>
<feature type="region of interest" description="Disordered" evidence="1">
    <location>
        <begin position="1"/>
        <end position="26"/>
    </location>
</feature>
<organism evidence="2 3">
    <name type="scientific">Salinibacter ruber</name>
    <dbReference type="NCBI Taxonomy" id="146919"/>
    <lineage>
        <taxon>Bacteria</taxon>
        <taxon>Pseudomonadati</taxon>
        <taxon>Rhodothermota</taxon>
        <taxon>Rhodothermia</taxon>
        <taxon>Rhodothermales</taxon>
        <taxon>Salinibacteraceae</taxon>
        <taxon>Salinibacter</taxon>
    </lineage>
</organism>
<sequence>MQDLLTLPFPANPPKNETPAERPALPADVDVTPAVYAHINLSMKQLDDALRIVPGEEASLDDMRDISDVARPPAKTQRDVDKVFAALEGRIEGLLEQEDAIALFALLTPPLRAKMLRRSSRDKPPNLFVFESFNRHDDEGNFNHLSWKLTGRYSL</sequence>
<name>A0AAW5P8Q8_9BACT</name>
<gene>
    <name evidence="2" type="ORF">GGP99_001764</name>
</gene>